<evidence type="ECO:0000256" key="6">
    <source>
        <dbReference type="ARBA" id="ARBA00022918"/>
    </source>
</evidence>
<dbReference type="GO" id="GO:0004519">
    <property type="term" value="F:endonuclease activity"/>
    <property type="evidence" value="ECO:0007669"/>
    <property type="project" value="UniProtKB-KW"/>
</dbReference>
<dbReference type="SUPFAM" id="SSF56672">
    <property type="entry name" value="DNA/RNA polymerases"/>
    <property type="match status" value="1"/>
</dbReference>
<evidence type="ECO:0000256" key="4">
    <source>
        <dbReference type="ARBA" id="ARBA00022759"/>
    </source>
</evidence>
<evidence type="ECO:0000313" key="9">
    <source>
        <dbReference type="Proteomes" id="UP001630127"/>
    </source>
</evidence>
<dbReference type="EMBL" id="JBJUIK010000011">
    <property type="protein sequence ID" value="KAL3513282.1"/>
    <property type="molecule type" value="Genomic_DNA"/>
</dbReference>
<comment type="caution">
    <text evidence="8">The sequence shown here is derived from an EMBL/GenBank/DDBJ whole genome shotgun (WGS) entry which is preliminary data.</text>
</comment>
<dbReference type="Proteomes" id="UP001630127">
    <property type="component" value="Unassembled WGS sequence"/>
</dbReference>
<keyword evidence="6" id="KW-0695">RNA-directed DNA polymerase</keyword>
<dbReference type="InterPro" id="IPR051320">
    <property type="entry name" value="Viral_Replic_Matur_Polypro"/>
</dbReference>
<evidence type="ECO:0000256" key="5">
    <source>
        <dbReference type="ARBA" id="ARBA00022801"/>
    </source>
</evidence>
<dbReference type="AlphaFoldDB" id="A0ABD2Z198"/>
<evidence type="ECO:0000256" key="1">
    <source>
        <dbReference type="ARBA" id="ARBA00022679"/>
    </source>
</evidence>
<protein>
    <recommendedName>
        <fullName evidence="7">Reverse transcriptase RNase H-like domain-containing protein</fullName>
    </recommendedName>
</protein>
<reference evidence="8 9" key="1">
    <citation type="submission" date="2024-11" db="EMBL/GenBank/DDBJ databases">
        <title>A near-complete genome assembly of Cinchona calisaya.</title>
        <authorList>
            <person name="Lian D.C."/>
            <person name="Zhao X.W."/>
            <person name="Wei L."/>
        </authorList>
    </citation>
    <scope>NUCLEOTIDE SEQUENCE [LARGE SCALE GENOMIC DNA]</scope>
    <source>
        <tissue evidence="8">Nenye</tissue>
    </source>
</reference>
<dbReference type="PANTHER" id="PTHR33064:SF40">
    <property type="entry name" value="REVERSE TRANSCRIPTASE_RETROTRANSPOSON-DERIVED PROTEIN RNASE H-LIKE DOMAIN-CONTAINING PROTEIN"/>
    <property type="match status" value="1"/>
</dbReference>
<gene>
    <name evidence="8" type="ORF">ACH5RR_025999</name>
</gene>
<evidence type="ECO:0000259" key="7">
    <source>
        <dbReference type="Pfam" id="PF17917"/>
    </source>
</evidence>
<keyword evidence="2" id="KW-0548">Nucleotidyltransferase</keyword>
<keyword evidence="4" id="KW-0255">Endonuclease</keyword>
<keyword evidence="1" id="KW-0808">Transferase</keyword>
<proteinExistence type="predicted"/>
<dbReference type="GO" id="GO:0003964">
    <property type="term" value="F:RNA-directed DNA polymerase activity"/>
    <property type="evidence" value="ECO:0007669"/>
    <property type="project" value="UniProtKB-KW"/>
</dbReference>
<dbReference type="InterPro" id="IPR043502">
    <property type="entry name" value="DNA/RNA_pol_sf"/>
</dbReference>
<keyword evidence="9" id="KW-1185">Reference proteome</keyword>
<dbReference type="Pfam" id="PF17917">
    <property type="entry name" value="RT_RNaseH"/>
    <property type="match status" value="1"/>
</dbReference>
<feature type="domain" description="Reverse transcriptase RNase H-like" evidence="7">
    <location>
        <begin position="11"/>
        <end position="94"/>
    </location>
</feature>
<dbReference type="InterPro" id="IPR041373">
    <property type="entry name" value="RT_RNaseH"/>
</dbReference>
<name>A0ABD2Z198_9GENT</name>
<dbReference type="PANTHER" id="PTHR33064">
    <property type="entry name" value="POL PROTEIN"/>
    <property type="match status" value="1"/>
</dbReference>
<evidence type="ECO:0000256" key="2">
    <source>
        <dbReference type="ARBA" id="ARBA00022695"/>
    </source>
</evidence>
<sequence>MSTTPVLALPDFSQPFILETDVSQKAMGTVLMQQGRPIAFLSQALGPKNQGFSIYEKELLSFITAVSMWRHYLLGSHFIIKTDQQSLKYLIEQKITIVTAKVAH</sequence>
<keyword evidence="3" id="KW-0540">Nuclease</keyword>
<evidence type="ECO:0000256" key="3">
    <source>
        <dbReference type="ARBA" id="ARBA00022722"/>
    </source>
</evidence>
<evidence type="ECO:0000313" key="8">
    <source>
        <dbReference type="EMBL" id="KAL3513282.1"/>
    </source>
</evidence>
<accession>A0ABD2Z198</accession>
<dbReference type="CDD" id="cd09274">
    <property type="entry name" value="RNase_HI_RT_Ty3"/>
    <property type="match status" value="1"/>
</dbReference>
<dbReference type="Gene3D" id="3.10.20.370">
    <property type="match status" value="1"/>
</dbReference>
<dbReference type="GO" id="GO:0016787">
    <property type="term" value="F:hydrolase activity"/>
    <property type="evidence" value="ECO:0007669"/>
    <property type="project" value="UniProtKB-KW"/>
</dbReference>
<organism evidence="8 9">
    <name type="scientific">Cinchona calisaya</name>
    <dbReference type="NCBI Taxonomy" id="153742"/>
    <lineage>
        <taxon>Eukaryota</taxon>
        <taxon>Viridiplantae</taxon>
        <taxon>Streptophyta</taxon>
        <taxon>Embryophyta</taxon>
        <taxon>Tracheophyta</taxon>
        <taxon>Spermatophyta</taxon>
        <taxon>Magnoliopsida</taxon>
        <taxon>eudicotyledons</taxon>
        <taxon>Gunneridae</taxon>
        <taxon>Pentapetalae</taxon>
        <taxon>asterids</taxon>
        <taxon>lamiids</taxon>
        <taxon>Gentianales</taxon>
        <taxon>Rubiaceae</taxon>
        <taxon>Cinchonoideae</taxon>
        <taxon>Cinchoneae</taxon>
        <taxon>Cinchona</taxon>
    </lineage>
</organism>
<keyword evidence="5" id="KW-0378">Hydrolase</keyword>